<evidence type="ECO:0000313" key="3">
    <source>
        <dbReference type="Proteomes" id="UP001196661"/>
    </source>
</evidence>
<evidence type="ECO:0000313" key="2">
    <source>
        <dbReference type="EMBL" id="MBT9311736.1"/>
    </source>
</evidence>
<dbReference type="Gene3D" id="1.10.10.10">
    <property type="entry name" value="Winged helix-like DNA-binding domain superfamily/Winged helix DNA-binding domain"/>
    <property type="match status" value="1"/>
</dbReference>
<sequence>MPAKKKKGPDDKDQKPVRISAIDEDVLTALLGRELYGLEILDQLNLDRPSELKFGSLYPALNRLEKKGLVSWQWGDEVDESGGARRKYYKVTGLGARSLRAVQEYRASLAQRAAEAPAMWGGA</sequence>
<comment type="caution">
    <text evidence="2">The sequence shown here is derived from an EMBL/GenBank/DDBJ whole genome shotgun (WGS) entry which is preliminary data.</text>
</comment>
<dbReference type="InterPro" id="IPR005149">
    <property type="entry name" value="Tscrpt_reg_PadR_N"/>
</dbReference>
<gene>
    <name evidence="2" type="ORF">IXB28_05925</name>
</gene>
<evidence type="ECO:0000259" key="1">
    <source>
        <dbReference type="Pfam" id="PF03551"/>
    </source>
</evidence>
<reference evidence="2 3" key="1">
    <citation type="journal article" date="2021" name="Mar. Drugs">
        <title>Genome Reduction and Secondary Metabolism of the Marine Sponge-Associated Cyanobacterium Leptothoe.</title>
        <authorList>
            <person name="Konstantinou D."/>
            <person name="Popin R.V."/>
            <person name="Fewer D.P."/>
            <person name="Sivonen K."/>
            <person name="Gkelis S."/>
        </authorList>
    </citation>
    <scope>NUCLEOTIDE SEQUENCE [LARGE SCALE GENOMIC DNA]</scope>
    <source>
        <strain evidence="2 3">TAU-MAC 1615</strain>
    </source>
</reference>
<name>A0ABS5Y1N4_9CYAN</name>
<accession>A0ABS5Y1N4</accession>
<dbReference type="InterPro" id="IPR052509">
    <property type="entry name" value="Metal_resp_DNA-bind_regulator"/>
</dbReference>
<dbReference type="SUPFAM" id="SSF46785">
    <property type="entry name" value="Winged helix' DNA-binding domain"/>
    <property type="match status" value="1"/>
</dbReference>
<feature type="domain" description="Transcription regulator PadR N-terminal" evidence="1">
    <location>
        <begin position="26"/>
        <end position="100"/>
    </location>
</feature>
<dbReference type="Proteomes" id="UP001196661">
    <property type="component" value="Unassembled WGS sequence"/>
</dbReference>
<dbReference type="PANTHER" id="PTHR33169">
    <property type="entry name" value="PADR-FAMILY TRANSCRIPTIONAL REGULATOR"/>
    <property type="match status" value="1"/>
</dbReference>
<dbReference type="InterPro" id="IPR036390">
    <property type="entry name" value="WH_DNA-bd_sf"/>
</dbReference>
<dbReference type="InterPro" id="IPR036388">
    <property type="entry name" value="WH-like_DNA-bd_sf"/>
</dbReference>
<dbReference type="RefSeq" id="WP_215617605.1">
    <property type="nucleotide sequence ID" value="NZ_JADOER010000004.1"/>
</dbReference>
<proteinExistence type="predicted"/>
<organism evidence="2 3">
    <name type="scientific">Leptothoe kymatousa TAU-MAC 1615</name>
    <dbReference type="NCBI Taxonomy" id="2364775"/>
    <lineage>
        <taxon>Bacteria</taxon>
        <taxon>Bacillati</taxon>
        <taxon>Cyanobacteriota</taxon>
        <taxon>Cyanophyceae</taxon>
        <taxon>Nodosilineales</taxon>
        <taxon>Cymatolegaceae</taxon>
        <taxon>Leptothoe</taxon>
        <taxon>Leptothoe kymatousa</taxon>
    </lineage>
</organism>
<dbReference type="Pfam" id="PF03551">
    <property type="entry name" value="PadR"/>
    <property type="match status" value="1"/>
</dbReference>
<protein>
    <submittedName>
        <fullName evidence="2">Helix-turn-helix transcriptional regulator</fullName>
    </submittedName>
</protein>
<dbReference type="EMBL" id="JADOER010000004">
    <property type="protein sequence ID" value="MBT9311736.1"/>
    <property type="molecule type" value="Genomic_DNA"/>
</dbReference>
<keyword evidence="3" id="KW-1185">Reference proteome</keyword>
<dbReference type="PANTHER" id="PTHR33169:SF14">
    <property type="entry name" value="TRANSCRIPTIONAL REGULATOR RV3488"/>
    <property type="match status" value="1"/>
</dbReference>